<feature type="compositionally biased region" description="Low complexity" evidence="9">
    <location>
        <begin position="1"/>
        <end position="14"/>
    </location>
</feature>
<dbReference type="FunFam" id="1.10.10.60:FF:000312">
    <property type="entry name" value="Mix-type homeobox gene 1"/>
    <property type="match status" value="1"/>
</dbReference>
<dbReference type="Ensembl" id="ENSTGUT00000029055.1">
    <property type="protein sequence ID" value="ENSTGUP00000022395.1"/>
    <property type="gene ID" value="ENSTGUG00000020821.1"/>
</dbReference>
<name>A0A674GJ46_TAEGU</name>
<dbReference type="Gene3D" id="1.10.10.60">
    <property type="entry name" value="Homeodomain-like"/>
    <property type="match status" value="1"/>
</dbReference>
<feature type="domain" description="Homeobox" evidence="10">
    <location>
        <begin position="88"/>
        <end position="148"/>
    </location>
</feature>
<dbReference type="InterPro" id="IPR051306">
    <property type="entry name" value="Homeobox_regulator"/>
</dbReference>
<dbReference type="AlphaFoldDB" id="A0A674GJ46"/>
<keyword evidence="6 7" id="KW-0539">Nucleus</keyword>
<evidence type="ECO:0000256" key="7">
    <source>
        <dbReference type="PROSITE-ProRule" id="PRU00108"/>
    </source>
</evidence>
<dbReference type="GO" id="GO:0000977">
    <property type="term" value="F:RNA polymerase II transcription regulatory region sequence-specific DNA binding"/>
    <property type="evidence" value="ECO:0007669"/>
    <property type="project" value="TreeGrafter"/>
</dbReference>
<keyword evidence="4 7" id="KW-0238">DNA-binding</keyword>
<dbReference type="GO" id="GO:0000981">
    <property type="term" value="F:DNA-binding transcription factor activity, RNA polymerase II-specific"/>
    <property type="evidence" value="ECO:0007669"/>
    <property type="project" value="TreeGrafter"/>
</dbReference>
<feature type="DNA-binding region" description="Homeobox" evidence="7">
    <location>
        <begin position="90"/>
        <end position="149"/>
    </location>
</feature>
<comment type="similarity">
    <text evidence="2">Belongs to the paired homeobox family.</text>
</comment>
<evidence type="ECO:0000256" key="6">
    <source>
        <dbReference type="ARBA" id="ARBA00023242"/>
    </source>
</evidence>
<evidence type="ECO:0000256" key="2">
    <source>
        <dbReference type="ARBA" id="ARBA00005733"/>
    </source>
</evidence>
<feature type="compositionally biased region" description="Low complexity" evidence="9">
    <location>
        <begin position="35"/>
        <end position="47"/>
    </location>
</feature>
<dbReference type="InterPro" id="IPR009057">
    <property type="entry name" value="Homeodomain-like_sf"/>
</dbReference>
<organism evidence="11 12">
    <name type="scientific">Taeniopygia guttata</name>
    <name type="common">Zebra finch</name>
    <name type="synonym">Poephila guttata</name>
    <dbReference type="NCBI Taxonomy" id="59729"/>
    <lineage>
        <taxon>Eukaryota</taxon>
        <taxon>Metazoa</taxon>
        <taxon>Chordata</taxon>
        <taxon>Craniata</taxon>
        <taxon>Vertebrata</taxon>
        <taxon>Euteleostomi</taxon>
        <taxon>Archelosauria</taxon>
        <taxon>Archosauria</taxon>
        <taxon>Dinosauria</taxon>
        <taxon>Saurischia</taxon>
        <taxon>Theropoda</taxon>
        <taxon>Coelurosauria</taxon>
        <taxon>Aves</taxon>
        <taxon>Neognathae</taxon>
        <taxon>Neoaves</taxon>
        <taxon>Telluraves</taxon>
        <taxon>Australaves</taxon>
        <taxon>Passeriformes</taxon>
        <taxon>Passeroidea</taxon>
        <taxon>Estrildidae</taxon>
        <taxon>Estrildinae</taxon>
        <taxon>Taeniopygia</taxon>
    </lineage>
</organism>
<evidence type="ECO:0000256" key="9">
    <source>
        <dbReference type="SAM" id="MobiDB-lite"/>
    </source>
</evidence>
<keyword evidence="3" id="KW-0217">Developmental protein</keyword>
<reference evidence="11" key="2">
    <citation type="submission" date="2025-08" db="UniProtKB">
        <authorList>
            <consortium name="Ensembl"/>
        </authorList>
    </citation>
    <scope>IDENTIFICATION</scope>
</reference>
<accession>A0A674GJ46</accession>
<evidence type="ECO:0000313" key="12">
    <source>
        <dbReference type="Proteomes" id="UP000007754"/>
    </source>
</evidence>
<dbReference type="InterPro" id="IPR001356">
    <property type="entry name" value="HD"/>
</dbReference>
<dbReference type="GO" id="GO:0005634">
    <property type="term" value="C:nucleus"/>
    <property type="evidence" value="ECO:0007669"/>
    <property type="project" value="UniProtKB-SubCell"/>
</dbReference>
<dbReference type="PANTHER" id="PTHR46123">
    <property type="entry name" value="MIX-TYPE HOMEOBOX GENE 1-RELATED"/>
    <property type="match status" value="1"/>
</dbReference>
<feature type="region of interest" description="Disordered" evidence="9">
    <location>
        <begin position="147"/>
        <end position="181"/>
    </location>
</feature>
<dbReference type="PROSITE" id="PS50071">
    <property type="entry name" value="HOMEOBOX_2"/>
    <property type="match status" value="1"/>
</dbReference>
<keyword evidence="12" id="KW-1185">Reference proteome</keyword>
<dbReference type="SUPFAM" id="SSF46689">
    <property type="entry name" value="Homeodomain-like"/>
    <property type="match status" value="1"/>
</dbReference>
<evidence type="ECO:0000256" key="3">
    <source>
        <dbReference type="ARBA" id="ARBA00022473"/>
    </source>
</evidence>
<dbReference type="CDD" id="cd00086">
    <property type="entry name" value="homeodomain"/>
    <property type="match status" value="1"/>
</dbReference>
<keyword evidence="5 7" id="KW-0371">Homeobox</keyword>
<evidence type="ECO:0000256" key="5">
    <source>
        <dbReference type="ARBA" id="ARBA00023155"/>
    </source>
</evidence>
<feature type="compositionally biased region" description="Low complexity" evidence="9">
    <location>
        <begin position="156"/>
        <end position="165"/>
    </location>
</feature>
<reference evidence="11 12" key="1">
    <citation type="journal article" date="2010" name="Nature">
        <title>The genome of a songbird.</title>
        <authorList>
            <person name="Warren W.C."/>
            <person name="Clayton D.F."/>
            <person name="Ellegren H."/>
            <person name="Arnold A.P."/>
            <person name="Hillier L.W."/>
            <person name="Kunstner A."/>
            <person name="Searle S."/>
            <person name="White S."/>
            <person name="Vilella A.J."/>
            <person name="Fairley S."/>
            <person name="Heger A."/>
            <person name="Kong L."/>
            <person name="Ponting C.P."/>
            <person name="Jarvis E.D."/>
            <person name="Mello C.V."/>
            <person name="Minx P."/>
            <person name="Lovell P."/>
            <person name="Velho T.A."/>
            <person name="Ferris M."/>
            <person name="Balakrishnan C.N."/>
            <person name="Sinha S."/>
            <person name="Blatti C."/>
            <person name="London S.E."/>
            <person name="Li Y."/>
            <person name="Lin Y.C."/>
            <person name="George J."/>
            <person name="Sweedler J."/>
            <person name="Southey B."/>
            <person name="Gunaratne P."/>
            <person name="Watson M."/>
            <person name="Nam K."/>
            <person name="Backstrom N."/>
            <person name="Smeds L."/>
            <person name="Nabholz B."/>
            <person name="Itoh Y."/>
            <person name="Whitney O."/>
            <person name="Pfenning A.R."/>
            <person name="Howard J."/>
            <person name="Volker M."/>
            <person name="Skinner B.M."/>
            <person name="Griffin D.K."/>
            <person name="Ye L."/>
            <person name="McLaren W.M."/>
            <person name="Flicek P."/>
            <person name="Quesada V."/>
            <person name="Velasco G."/>
            <person name="Lopez-Otin C."/>
            <person name="Puente X.S."/>
            <person name="Olender T."/>
            <person name="Lancet D."/>
            <person name="Smit A.F."/>
            <person name="Hubley R."/>
            <person name="Konkel M.K."/>
            <person name="Walker J.A."/>
            <person name="Batzer M.A."/>
            <person name="Gu W."/>
            <person name="Pollock D.D."/>
            <person name="Chen L."/>
            <person name="Cheng Z."/>
            <person name="Eichler E.E."/>
            <person name="Stapley J."/>
            <person name="Slate J."/>
            <person name="Ekblom R."/>
            <person name="Birkhead T."/>
            <person name="Burke T."/>
            <person name="Burt D."/>
            <person name="Scharff C."/>
            <person name="Adam I."/>
            <person name="Richard H."/>
            <person name="Sultan M."/>
            <person name="Soldatov A."/>
            <person name="Lehrach H."/>
            <person name="Edwards S.V."/>
            <person name="Yang S.P."/>
            <person name="Li X."/>
            <person name="Graves T."/>
            <person name="Fulton L."/>
            <person name="Nelson J."/>
            <person name="Chinwalla A."/>
            <person name="Hou S."/>
            <person name="Mardis E.R."/>
            <person name="Wilson R.K."/>
        </authorList>
    </citation>
    <scope>NUCLEOTIDE SEQUENCE [LARGE SCALE GENOMIC DNA]</scope>
</reference>
<feature type="region of interest" description="Disordered" evidence="9">
    <location>
        <begin position="1"/>
        <end position="97"/>
    </location>
</feature>
<evidence type="ECO:0000256" key="8">
    <source>
        <dbReference type="RuleBase" id="RU000682"/>
    </source>
</evidence>
<evidence type="ECO:0000313" key="11">
    <source>
        <dbReference type="Ensembl" id="ENSTGUP00000022395.1"/>
    </source>
</evidence>
<dbReference type="SMART" id="SM00389">
    <property type="entry name" value="HOX"/>
    <property type="match status" value="1"/>
</dbReference>
<dbReference type="Proteomes" id="UP000007754">
    <property type="component" value="Chromosome 6"/>
</dbReference>
<comment type="subcellular location">
    <subcellularLocation>
        <location evidence="1 7 8">Nucleus</location>
    </subcellularLocation>
</comment>
<protein>
    <recommendedName>
        <fullName evidence="10">Homeobox domain-containing protein</fullName>
    </recommendedName>
</protein>
<sequence>MELASLSPASLVPASVPPASLPASLVPASVPPASLPASLVPASLPAASPAPSPGPAGGRCPAPLTAAPRSLSAGEPRARPAGPSSGREGGRRKRTTFSKAQLELLVRAFEKEPYPGIALREQLSSLTDIPESRIQVWFQNRRARQLNPKKSEAARPRAQQGPAAERSCLCPQPGLPGGSQSFGGQPVWLWAA</sequence>
<dbReference type="OMA" id="KISFGYV"/>
<reference evidence="11" key="3">
    <citation type="submission" date="2025-09" db="UniProtKB">
        <authorList>
            <consortium name="Ensembl"/>
        </authorList>
    </citation>
    <scope>IDENTIFICATION</scope>
</reference>
<evidence type="ECO:0000256" key="4">
    <source>
        <dbReference type="ARBA" id="ARBA00023125"/>
    </source>
</evidence>
<dbReference type="GeneTree" id="ENSGT00940000154537"/>
<dbReference type="PANTHER" id="PTHR46123:SF4">
    <property type="entry name" value="MIX-TYPE HOMEOBOX GENE 1-RELATED"/>
    <property type="match status" value="1"/>
</dbReference>
<evidence type="ECO:0000259" key="10">
    <source>
        <dbReference type="PROSITE" id="PS50071"/>
    </source>
</evidence>
<proteinExistence type="inferred from homology"/>
<dbReference type="Pfam" id="PF00046">
    <property type="entry name" value="Homeodomain"/>
    <property type="match status" value="1"/>
</dbReference>
<evidence type="ECO:0000256" key="1">
    <source>
        <dbReference type="ARBA" id="ARBA00004123"/>
    </source>
</evidence>